<dbReference type="EMBL" id="BK032796">
    <property type="protein sequence ID" value="DAF60743.1"/>
    <property type="molecule type" value="Genomic_DNA"/>
</dbReference>
<name>A0A8S5TCN0_9CAUD</name>
<protein>
    <submittedName>
        <fullName evidence="2">Uncharacterized protein</fullName>
    </submittedName>
</protein>
<feature type="coiled-coil region" evidence="1">
    <location>
        <begin position="46"/>
        <end position="75"/>
    </location>
</feature>
<reference evidence="2" key="1">
    <citation type="journal article" date="2021" name="Proc. Natl. Acad. Sci. U.S.A.">
        <title>A Catalog of Tens of Thousands of Viruses from Human Metagenomes Reveals Hidden Associations with Chronic Diseases.</title>
        <authorList>
            <person name="Tisza M.J."/>
            <person name="Buck C.B."/>
        </authorList>
    </citation>
    <scope>NUCLEOTIDE SEQUENCE</scope>
    <source>
        <strain evidence="2">CtYsl40</strain>
    </source>
</reference>
<accession>A0A8S5TCN0</accession>
<evidence type="ECO:0000313" key="2">
    <source>
        <dbReference type="EMBL" id="DAF60743.1"/>
    </source>
</evidence>
<proteinExistence type="predicted"/>
<evidence type="ECO:0000256" key="1">
    <source>
        <dbReference type="SAM" id="Coils"/>
    </source>
</evidence>
<keyword evidence="1" id="KW-0175">Coiled coil</keyword>
<sequence>MPMTPPFSDEAHENKMISLAMGQAQKLMESGDAPPGVILHFVRLGSERSKLEMEKLRAENEMLKAKAKALEAQARTDELFQRALDAFAGYRSSSSADD</sequence>
<organism evidence="2">
    <name type="scientific">Siphoviridae sp. ctYsl40</name>
    <dbReference type="NCBI Taxonomy" id="2827890"/>
    <lineage>
        <taxon>Viruses</taxon>
        <taxon>Duplodnaviria</taxon>
        <taxon>Heunggongvirae</taxon>
        <taxon>Uroviricota</taxon>
        <taxon>Caudoviricetes</taxon>
    </lineage>
</organism>